<dbReference type="Proteomes" id="UP000004713">
    <property type="component" value="Unassembled WGS sequence"/>
</dbReference>
<name>B0NKS0_BACSE</name>
<dbReference type="AlphaFoldDB" id="B0NKS0"/>
<evidence type="ECO:0000313" key="2">
    <source>
        <dbReference type="Proteomes" id="UP000004713"/>
    </source>
</evidence>
<comment type="caution">
    <text evidence="1">The sequence shown here is derived from an EMBL/GenBank/DDBJ whole genome shotgun (WGS) entry which is preliminary data.</text>
</comment>
<proteinExistence type="predicted"/>
<organism evidence="1 2">
    <name type="scientific">Bacteroides stercoris ATCC 43183</name>
    <dbReference type="NCBI Taxonomy" id="449673"/>
    <lineage>
        <taxon>Bacteria</taxon>
        <taxon>Pseudomonadati</taxon>
        <taxon>Bacteroidota</taxon>
        <taxon>Bacteroidia</taxon>
        <taxon>Bacteroidales</taxon>
        <taxon>Bacteroidaceae</taxon>
        <taxon>Bacteroides</taxon>
    </lineage>
</organism>
<gene>
    <name evidence="1" type="ORF">BACSTE_00047</name>
</gene>
<evidence type="ECO:0000313" key="1">
    <source>
        <dbReference type="EMBL" id="EDS17018.1"/>
    </source>
</evidence>
<reference evidence="1 2" key="1">
    <citation type="submission" date="2007-11" db="EMBL/GenBank/DDBJ databases">
        <title>Draft genome sequence of Bacteroides stercoris(ATCC 43183).</title>
        <authorList>
            <person name="Sudarsanam P."/>
            <person name="Ley R."/>
            <person name="Guruge J."/>
            <person name="Turnbaugh P.J."/>
            <person name="Mahowald M."/>
            <person name="Liep D."/>
            <person name="Gordon J."/>
        </authorList>
    </citation>
    <scope>NUCLEOTIDE SEQUENCE [LARGE SCALE GENOMIC DNA]</scope>
    <source>
        <strain evidence="1 2">ATCC 43183</strain>
    </source>
</reference>
<sequence length="43" mass="4812">MQIVEIVEGVESKNVLLYALNFAGKIAGNVIYSDYICIETNYL</sequence>
<dbReference type="HOGENOM" id="CLU_3229910_0_0_10"/>
<protein>
    <submittedName>
        <fullName evidence="1">Uncharacterized protein</fullName>
    </submittedName>
</protein>
<dbReference type="EMBL" id="ABFZ02000009">
    <property type="protein sequence ID" value="EDS17018.1"/>
    <property type="molecule type" value="Genomic_DNA"/>
</dbReference>
<accession>B0NKS0</accession>
<reference evidence="1 2" key="2">
    <citation type="submission" date="2007-11" db="EMBL/GenBank/DDBJ databases">
        <authorList>
            <person name="Fulton L."/>
            <person name="Clifton S."/>
            <person name="Fulton B."/>
            <person name="Xu J."/>
            <person name="Minx P."/>
            <person name="Pepin K.H."/>
            <person name="Johnson M."/>
            <person name="Thiruvilangam P."/>
            <person name="Bhonagiri V."/>
            <person name="Nash W.E."/>
            <person name="Mardis E.R."/>
            <person name="Wilson R.K."/>
        </authorList>
    </citation>
    <scope>NUCLEOTIDE SEQUENCE [LARGE SCALE GENOMIC DNA]</scope>
    <source>
        <strain evidence="1 2">ATCC 43183</strain>
    </source>
</reference>